<dbReference type="RefSeq" id="WP_137100985.1">
    <property type="nucleotide sequence ID" value="NZ_CP039865.1"/>
</dbReference>
<protein>
    <submittedName>
        <fullName evidence="1">DUF1190 domain-containing protein</fullName>
    </submittedName>
</protein>
<dbReference type="EMBL" id="CP039865">
    <property type="protein sequence ID" value="QCK87656.1"/>
    <property type="molecule type" value="Genomic_DNA"/>
</dbReference>
<dbReference type="OrthoDB" id="7959371at2"/>
<name>A0A4D7QPW3_9HYPH</name>
<dbReference type="InterPro" id="IPR009576">
    <property type="entry name" value="Biofilm_formation_YgiB"/>
</dbReference>
<dbReference type="Proteomes" id="UP000298588">
    <property type="component" value="Chromosome"/>
</dbReference>
<reference evidence="1 2" key="1">
    <citation type="submission" date="2019-04" db="EMBL/GenBank/DDBJ databases">
        <title>Phreatobacter aquaticus sp. nov.</title>
        <authorList>
            <person name="Choi A."/>
            <person name="Baek K."/>
        </authorList>
    </citation>
    <scope>NUCLEOTIDE SEQUENCE [LARGE SCALE GENOMIC DNA]</scope>
    <source>
        <strain evidence="1 2">NMCR1094</strain>
    </source>
</reference>
<sequence>MRSGAVIVGAAIIGVAGVMAYVWSSGGDCAGGTVLRSIDQCVASGRTGSTCNELMGAANAMLARTGPVSSTREQCEGQYGTCQQSHATEGFVPRASGFCLSSDPKQHIVPLYGPR</sequence>
<organism evidence="1 2">
    <name type="scientific">Phreatobacter aquaticus</name>
    <dbReference type="NCBI Taxonomy" id="2570229"/>
    <lineage>
        <taxon>Bacteria</taxon>
        <taxon>Pseudomonadati</taxon>
        <taxon>Pseudomonadota</taxon>
        <taxon>Alphaproteobacteria</taxon>
        <taxon>Hyphomicrobiales</taxon>
        <taxon>Phreatobacteraceae</taxon>
        <taxon>Phreatobacter</taxon>
    </lineage>
</organism>
<accession>A0A4D7QPW3</accession>
<keyword evidence="2" id="KW-1185">Reference proteome</keyword>
<gene>
    <name evidence="1" type="ORF">E8L99_18785</name>
</gene>
<proteinExistence type="predicted"/>
<evidence type="ECO:0000313" key="1">
    <source>
        <dbReference type="EMBL" id="QCK87656.1"/>
    </source>
</evidence>
<evidence type="ECO:0000313" key="2">
    <source>
        <dbReference type="Proteomes" id="UP000298588"/>
    </source>
</evidence>
<dbReference type="AlphaFoldDB" id="A0A4D7QPW3"/>
<dbReference type="Pfam" id="PF06693">
    <property type="entry name" value="DUF1190"/>
    <property type="match status" value="1"/>
</dbReference>
<dbReference type="KEGG" id="paqt:E8L99_18785"/>